<dbReference type="OrthoDB" id="443682at2759"/>
<organism evidence="4 5">
    <name type="scientific">Racocetra fulgida</name>
    <dbReference type="NCBI Taxonomy" id="60492"/>
    <lineage>
        <taxon>Eukaryota</taxon>
        <taxon>Fungi</taxon>
        <taxon>Fungi incertae sedis</taxon>
        <taxon>Mucoromycota</taxon>
        <taxon>Glomeromycotina</taxon>
        <taxon>Glomeromycetes</taxon>
        <taxon>Diversisporales</taxon>
        <taxon>Gigasporaceae</taxon>
        <taxon>Racocetra</taxon>
    </lineage>
</organism>
<dbReference type="GO" id="GO:0016579">
    <property type="term" value="P:protein deubiquitination"/>
    <property type="evidence" value="ECO:0007669"/>
    <property type="project" value="InterPro"/>
</dbReference>
<dbReference type="EMBL" id="CAJVPZ010010157">
    <property type="protein sequence ID" value="CAG8616825.1"/>
    <property type="molecule type" value="Genomic_DNA"/>
</dbReference>
<dbReference type="InterPro" id="IPR001394">
    <property type="entry name" value="Peptidase_C19_UCH"/>
</dbReference>
<evidence type="ECO:0000313" key="5">
    <source>
        <dbReference type="Proteomes" id="UP000789396"/>
    </source>
</evidence>
<sequence>MADKENEDLQMAIDMSKSTSYPEPKDNYNDSRAVVLYSGNKDDWGNVEGYWKGQKHYYTNDDKSKLYSNANRQESLKCDQLVDVLDFDEKAIWNEAEVVSSFTNKLIAKLLEGSNYRDRVSGDQDIPAELQPYILDFEKYNSDGNPSFPTFQGDSTFQVLKELYMDRYMYENSQFVERCWQKIEIMKNELEKIDLNIDKIIKFQHFQQKCKKAAENGTTDDDAQRTKTWLEGVLDKVEQKLNDLLKKKDELEQNIKQIFDIPDMKKYHYRLKAVLVHNGQSGQGNHWAYIWVSRCSKSDNRIPNTMDDGNWMKFQDNSVEEAIENTVLNEPGIYHSSHSVYTLFYVNAQFDYNFSNLEEVIPDTLKAFVEKDNQILEEEIGNQIRRAELADNNNAMEGTWESDSTACGGSSDSEKIQGRIDTIKDQAKYLKIHDARILKSDIVAAFDDFKEIAQYIVEGLDHMIKKREFVQAIRYFYKAIQLENSWMRKMSTSILNDEALEHAKKDGLFKQAIEEATFVLKTFIAFDKTCGSDVLFNEFLQQWVQVQTHADKTDKMRENIISELVNEYCLVIDIDYKDDLNIPFDDVEDIPLDNEDTLFERYSQLTWK</sequence>
<dbReference type="Pfam" id="PF00443">
    <property type="entry name" value="UCH"/>
    <property type="match status" value="1"/>
</dbReference>
<feature type="coiled-coil region" evidence="1">
    <location>
        <begin position="234"/>
        <end position="261"/>
    </location>
</feature>
<feature type="domain" description="Peptidase C19 ubiquitin carboxyl-terminal hydrolase" evidence="3">
    <location>
        <begin position="179"/>
        <end position="345"/>
    </location>
</feature>
<evidence type="ECO:0000313" key="4">
    <source>
        <dbReference type="EMBL" id="CAG8616825.1"/>
    </source>
</evidence>
<gene>
    <name evidence="4" type="ORF">RFULGI_LOCUS7203</name>
</gene>
<evidence type="ECO:0000256" key="2">
    <source>
        <dbReference type="SAM" id="MobiDB-lite"/>
    </source>
</evidence>
<evidence type="ECO:0000259" key="3">
    <source>
        <dbReference type="Pfam" id="PF00443"/>
    </source>
</evidence>
<evidence type="ECO:0000256" key="1">
    <source>
        <dbReference type="SAM" id="Coils"/>
    </source>
</evidence>
<feature type="non-terminal residue" evidence="4">
    <location>
        <position position="608"/>
    </location>
</feature>
<dbReference type="Gene3D" id="3.90.70.10">
    <property type="entry name" value="Cysteine proteinases"/>
    <property type="match status" value="1"/>
</dbReference>
<reference evidence="4" key="1">
    <citation type="submission" date="2021-06" db="EMBL/GenBank/DDBJ databases">
        <authorList>
            <person name="Kallberg Y."/>
            <person name="Tangrot J."/>
            <person name="Rosling A."/>
        </authorList>
    </citation>
    <scope>NUCLEOTIDE SEQUENCE</scope>
    <source>
        <strain evidence="4">IN212</strain>
    </source>
</reference>
<dbReference type="InterPro" id="IPR038765">
    <property type="entry name" value="Papain-like_cys_pep_sf"/>
</dbReference>
<feature type="region of interest" description="Disordered" evidence="2">
    <location>
        <begin position="1"/>
        <end position="28"/>
    </location>
</feature>
<protein>
    <submittedName>
        <fullName evidence="4">5842_t:CDS:1</fullName>
    </submittedName>
</protein>
<dbReference type="Proteomes" id="UP000789396">
    <property type="component" value="Unassembled WGS sequence"/>
</dbReference>
<name>A0A9N9GLB0_9GLOM</name>
<keyword evidence="5" id="KW-1185">Reference proteome</keyword>
<dbReference type="CDD" id="cd02257">
    <property type="entry name" value="Peptidase_C19"/>
    <property type="match status" value="1"/>
</dbReference>
<proteinExistence type="predicted"/>
<dbReference type="AlphaFoldDB" id="A0A9N9GLB0"/>
<keyword evidence="1" id="KW-0175">Coiled coil</keyword>
<comment type="caution">
    <text evidence="4">The sequence shown here is derived from an EMBL/GenBank/DDBJ whole genome shotgun (WGS) entry which is preliminary data.</text>
</comment>
<dbReference type="GO" id="GO:0004843">
    <property type="term" value="F:cysteine-type deubiquitinase activity"/>
    <property type="evidence" value="ECO:0007669"/>
    <property type="project" value="InterPro"/>
</dbReference>
<accession>A0A9N9GLB0</accession>
<dbReference type="SUPFAM" id="SSF54001">
    <property type="entry name" value="Cysteine proteinases"/>
    <property type="match status" value="1"/>
</dbReference>